<feature type="transmembrane region" description="Helical" evidence="14">
    <location>
        <begin position="587"/>
        <end position="608"/>
    </location>
</feature>
<keyword evidence="16" id="KW-0378">Hydrolase</keyword>
<comment type="subcellular location">
    <subcellularLocation>
        <location evidence="1">Cell membrane</location>
        <topology evidence="1">Multi-pass membrane protein</topology>
    </subcellularLocation>
</comment>
<dbReference type="NCBIfam" id="TIGR01525">
    <property type="entry name" value="ATPase-IB_hvy"/>
    <property type="match status" value="1"/>
</dbReference>
<evidence type="ECO:0000256" key="14">
    <source>
        <dbReference type="RuleBase" id="RU362081"/>
    </source>
</evidence>
<evidence type="ECO:0000256" key="10">
    <source>
        <dbReference type="ARBA" id="ARBA00022967"/>
    </source>
</evidence>
<dbReference type="Proteomes" id="UP000266089">
    <property type="component" value="Unassembled WGS sequence"/>
</dbReference>
<dbReference type="InterPro" id="IPR023214">
    <property type="entry name" value="HAD_sf"/>
</dbReference>
<dbReference type="EMBL" id="QWKX01000049">
    <property type="protein sequence ID" value="RIH76151.1"/>
    <property type="molecule type" value="Genomic_DNA"/>
</dbReference>
<dbReference type="FunFam" id="2.70.150.10:FF:000002">
    <property type="entry name" value="Copper-transporting ATPase 1, putative"/>
    <property type="match status" value="1"/>
</dbReference>
<dbReference type="SUPFAM" id="SSF81665">
    <property type="entry name" value="Calcium ATPase, transmembrane domain M"/>
    <property type="match status" value="1"/>
</dbReference>
<keyword evidence="3" id="KW-0813">Transport</keyword>
<keyword evidence="7 14" id="KW-0547">Nucleotide-binding</keyword>
<evidence type="ECO:0000313" key="16">
    <source>
        <dbReference type="EMBL" id="RIH76151.1"/>
    </source>
</evidence>
<feature type="transmembrane region" description="Helical" evidence="14">
    <location>
        <begin position="55"/>
        <end position="73"/>
    </location>
</feature>
<dbReference type="NCBIfam" id="TIGR01511">
    <property type="entry name" value="ATPase-IB1_Cu"/>
    <property type="match status" value="1"/>
</dbReference>
<keyword evidence="9" id="KW-0460">Magnesium</keyword>
<dbReference type="GO" id="GO:0016887">
    <property type="term" value="F:ATP hydrolysis activity"/>
    <property type="evidence" value="ECO:0007669"/>
    <property type="project" value="InterPro"/>
</dbReference>
<keyword evidence="12" id="KW-0406">Ion transport</keyword>
<evidence type="ECO:0000256" key="13">
    <source>
        <dbReference type="ARBA" id="ARBA00023136"/>
    </source>
</evidence>
<dbReference type="PANTHER" id="PTHR43079:SF1">
    <property type="entry name" value="CADMIUM_ZINC-TRANSPORTING ATPASE HMA1, CHLOROPLASTIC-RELATED"/>
    <property type="match status" value="1"/>
</dbReference>
<evidence type="ECO:0000259" key="15">
    <source>
        <dbReference type="Pfam" id="PF00122"/>
    </source>
</evidence>
<evidence type="ECO:0000256" key="6">
    <source>
        <dbReference type="ARBA" id="ARBA00022723"/>
    </source>
</evidence>
<organism evidence="16 17">
    <name type="scientific">Meiothermus taiwanensis</name>
    <dbReference type="NCBI Taxonomy" id="172827"/>
    <lineage>
        <taxon>Bacteria</taxon>
        <taxon>Thermotogati</taxon>
        <taxon>Deinococcota</taxon>
        <taxon>Deinococci</taxon>
        <taxon>Thermales</taxon>
        <taxon>Thermaceae</taxon>
        <taxon>Meiothermus</taxon>
    </lineage>
</organism>
<feature type="domain" description="P-type ATPase A" evidence="15">
    <location>
        <begin position="134"/>
        <end position="235"/>
    </location>
</feature>
<dbReference type="GO" id="GO:0019829">
    <property type="term" value="F:ATPase-coupled monoatomic cation transmembrane transporter activity"/>
    <property type="evidence" value="ECO:0007669"/>
    <property type="project" value="InterPro"/>
</dbReference>
<dbReference type="InterPro" id="IPR027256">
    <property type="entry name" value="P-typ_ATPase_IB"/>
</dbReference>
<evidence type="ECO:0000256" key="2">
    <source>
        <dbReference type="ARBA" id="ARBA00006024"/>
    </source>
</evidence>
<dbReference type="GO" id="GO:0005886">
    <property type="term" value="C:plasma membrane"/>
    <property type="evidence" value="ECO:0007669"/>
    <property type="project" value="UniProtKB-SubCell"/>
</dbReference>
<dbReference type="InterPro" id="IPR023298">
    <property type="entry name" value="ATPase_P-typ_TM_dom_sf"/>
</dbReference>
<protein>
    <submittedName>
        <fullName evidence="16">Zinc-transporting ATPase</fullName>
        <ecNumber evidence="16">3.6.3.-</ecNumber>
    </submittedName>
</protein>
<keyword evidence="13 14" id="KW-0472">Membrane</keyword>
<dbReference type="PANTHER" id="PTHR43079">
    <property type="entry name" value="PROBABLE CADMIUM/ZINC-TRANSPORTING ATPASE HMA1"/>
    <property type="match status" value="1"/>
</dbReference>
<evidence type="ECO:0000256" key="3">
    <source>
        <dbReference type="ARBA" id="ARBA00022448"/>
    </source>
</evidence>
<dbReference type="Gene3D" id="3.40.1110.10">
    <property type="entry name" value="Calcium-transporting ATPase, cytoplasmic domain N"/>
    <property type="match status" value="1"/>
</dbReference>
<dbReference type="PROSITE" id="PS00154">
    <property type="entry name" value="ATPASE_E1_E2"/>
    <property type="match status" value="1"/>
</dbReference>
<dbReference type="PRINTS" id="PR00119">
    <property type="entry name" value="CATATPASE"/>
</dbReference>
<dbReference type="InterPro" id="IPR001757">
    <property type="entry name" value="P_typ_ATPase"/>
</dbReference>
<dbReference type="GO" id="GO:0046872">
    <property type="term" value="F:metal ion binding"/>
    <property type="evidence" value="ECO:0007669"/>
    <property type="project" value="UniProtKB-KW"/>
</dbReference>
<dbReference type="InterPro" id="IPR008250">
    <property type="entry name" value="ATPase_P-typ_transduc_dom_A_sf"/>
</dbReference>
<evidence type="ECO:0000256" key="11">
    <source>
        <dbReference type="ARBA" id="ARBA00022989"/>
    </source>
</evidence>
<evidence type="ECO:0000256" key="7">
    <source>
        <dbReference type="ARBA" id="ARBA00022741"/>
    </source>
</evidence>
<evidence type="ECO:0000256" key="4">
    <source>
        <dbReference type="ARBA" id="ARBA00022475"/>
    </source>
</evidence>
<dbReference type="EC" id="3.6.3.-" evidence="16"/>
<feature type="transmembrane region" description="Helical" evidence="14">
    <location>
        <begin position="255"/>
        <end position="274"/>
    </location>
</feature>
<dbReference type="Gene3D" id="3.40.50.1000">
    <property type="entry name" value="HAD superfamily/HAD-like"/>
    <property type="match status" value="1"/>
</dbReference>
<dbReference type="PROSITE" id="PS01229">
    <property type="entry name" value="COF_2"/>
    <property type="match status" value="1"/>
</dbReference>
<keyword evidence="8 14" id="KW-0067">ATP-binding</keyword>
<gene>
    <name evidence="16" type="primary">zosA</name>
    <name evidence="16" type="ORF">Mcate_01892</name>
</gene>
<dbReference type="AlphaFoldDB" id="A0A399E1Q4"/>
<keyword evidence="6 14" id="KW-0479">Metal-binding</keyword>
<sequence>MNTTFTPPIAVQMQRPSFWSHQVNRGFLLSGLTLLGVVGGFLAKGYGLDWLQNSLWTLAFLAGGIPAAHKAILSLLQQRKLDVDLLMVVAALGAASVGRAGDGAILLFLFSLSNTLQSWAMNRTRRAIEALMTLHPEGAHVLQPDGSEQWKPLEALSPGDILVVRPGERFAADGLVVDGYTDVDESALTGESVPIDKKPGDPVRSGTLNGHGVVRVRVERPASESTLAKLIKLVESAQASKSRTERFAERFEGPYTIAVLLSAPVVFAVAHLVFGLEAAQAWYRAMTFLVVASPCAVVIATPAAVLSAMAAGARAGALFKSGAALEALARAQIFVFDKTGTLTEGRMKLVQMVVLQGSEAEARALAAGIERYSEHPIAQAIARSWDGPTPEVSQIQAVRGHGVVGVLADGRQVWVGNRRLLGSLGVTLPLEVERRLQAMEQQGLTTAVLGSNQQPIALLGVADTPRPEAAQAIAKLKRQGARVIMLTGDRKAVAEHIAAQVGISEVYAELLPEDKLEHIQQLRQEGTVVMVGDGLNDAPALNAADVGVSMAAGADVSLESADLVLMKNDLNRLVGARQLARATARTVYFNLSFALGVIVVVGAFALAGQVPLPLGVVAHEGGTVFVVLVGLRLLAHRLDS</sequence>
<reference evidence="16 17" key="1">
    <citation type="submission" date="2018-08" db="EMBL/GenBank/DDBJ databases">
        <title>Meiothermus cateniformans JCM 15151 genome sequencing project.</title>
        <authorList>
            <person name="Da Costa M.S."/>
            <person name="Albuquerque L."/>
            <person name="Raposo P."/>
            <person name="Froufe H.J.C."/>
            <person name="Barroso C.S."/>
            <person name="Egas C."/>
        </authorList>
    </citation>
    <scope>NUCLEOTIDE SEQUENCE [LARGE SCALE GENOMIC DNA]</scope>
    <source>
        <strain evidence="16 17">JCM 15151</strain>
    </source>
</reference>
<keyword evidence="5 14" id="KW-0812">Transmembrane</keyword>
<name>A0A399E1Q4_9DEIN</name>
<feature type="transmembrane region" description="Helical" evidence="14">
    <location>
        <begin position="614"/>
        <end position="635"/>
    </location>
</feature>
<dbReference type="SFLD" id="SFLDF00027">
    <property type="entry name" value="p-type_atpase"/>
    <property type="match status" value="1"/>
</dbReference>
<dbReference type="Pfam" id="PF00122">
    <property type="entry name" value="E1-E2_ATPase"/>
    <property type="match status" value="1"/>
</dbReference>
<dbReference type="InterPro" id="IPR036412">
    <property type="entry name" value="HAD-like_sf"/>
</dbReference>
<accession>A0A399E1Q4</accession>
<proteinExistence type="inferred from homology"/>
<dbReference type="InterPro" id="IPR059000">
    <property type="entry name" value="ATPase_P-type_domA"/>
</dbReference>
<feature type="transmembrane region" description="Helical" evidence="14">
    <location>
        <begin position="286"/>
        <end position="311"/>
    </location>
</feature>
<evidence type="ECO:0000256" key="12">
    <source>
        <dbReference type="ARBA" id="ARBA00023065"/>
    </source>
</evidence>
<feature type="transmembrane region" description="Helical" evidence="14">
    <location>
        <begin position="85"/>
        <end position="112"/>
    </location>
</feature>
<evidence type="ECO:0000313" key="17">
    <source>
        <dbReference type="Proteomes" id="UP000266089"/>
    </source>
</evidence>
<evidence type="ECO:0000256" key="8">
    <source>
        <dbReference type="ARBA" id="ARBA00022840"/>
    </source>
</evidence>
<dbReference type="InterPro" id="IPR044492">
    <property type="entry name" value="P_typ_ATPase_HD_dom"/>
</dbReference>
<dbReference type="SUPFAM" id="SSF56784">
    <property type="entry name" value="HAD-like"/>
    <property type="match status" value="1"/>
</dbReference>
<dbReference type="Gene3D" id="2.70.150.10">
    <property type="entry name" value="Calcium-transporting ATPase, cytoplasmic transduction domain A"/>
    <property type="match status" value="1"/>
</dbReference>
<comment type="caution">
    <text evidence="16">The sequence shown here is derived from an EMBL/GenBank/DDBJ whole genome shotgun (WGS) entry which is preliminary data.</text>
</comment>
<dbReference type="GO" id="GO:0005524">
    <property type="term" value="F:ATP binding"/>
    <property type="evidence" value="ECO:0007669"/>
    <property type="project" value="UniProtKB-UniRule"/>
</dbReference>
<keyword evidence="11 14" id="KW-1133">Transmembrane helix</keyword>
<dbReference type="NCBIfam" id="TIGR01494">
    <property type="entry name" value="ATPase_P-type"/>
    <property type="match status" value="1"/>
</dbReference>
<dbReference type="SFLD" id="SFLDS00003">
    <property type="entry name" value="Haloacid_Dehalogenase"/>
    <property type="match status" value="1"/>
</dbReference>
<feature type="transmembrane region" description="Helical" evidence="14">
    <location>
        <begin position="26"/>
        <end position="43"/>
    </location>
</feature>
<evidence type="ECO:0000256" key="1">
    <source>
        <dbReference type="ARBA" id="ARBA00004651"/>
    </source>
</evidence>
<evidence type="ECO:0000256" key="9">
    <source>
        <dbReference type="ARBA" id="ARBA00022842"/>
    </source>
</evidence>
<dbReference type="SUPFAM" id="SSF81653">
    <property type="entry name" value="Calcium ATPase, transduction domain A"/>
    <property type="match status" value="1"/>
</dbReference>
<comment type="similarity">
    <text evidence="2 14">Belongs to the cation transport ATPase (P-type) (TC 3.A.3) family. Type IB subfamily.</text>
</comment>
<evidence type="ECO:0000256" key="5">
    <source>
        <dbReference type="ARBA" id="ARBA00022692"/>
    </source>
</evidence>
<dbReference type="Pfam" id="PF00702">
    <property type="entry name" value="Hydrolase"/>
    <property type="match status" value="1"/>
</dbReference>
<dbReference type="InterPro" id="IPR023299">
    <property type="entry name" value="ATPase_P-typ_cyto_dom_N"/>
</dbReference>
<keyword evidence="4 14" id="KW-1003">Cell membrane</keyword>
<dbReference type="FunFam" id="3.40.50.1000:FF:000020">
    <property type="entry name" value="Probable cation-transporting P-type ATPase"/>
    <property type="match status" value="1"/>
</dbReference>
<dbReference type="SFLD" id="SFLDG00002">
    <property type="entry name" value="C1.7:_P-type_atpase_like"/>
    <property type="match status" value="1"/>
</dbReference>
<dbReference type="InterPro" id="IPR051949">
    <property type="entry name" value="Cation_Transport_ATPase"/>
</dbReference>
<dbReference type="InterPro" id="IPR018303">
    <property type="entry name" value="ATPase_P-typ_P_site"/>
</dbReference>
<keyword evidence="10" id="KW-1278">Translocase</keyword>